<evidence type="ECO:0000313" key="3">
    <source>
        <dbReference type="Proteomes" id="UP001303046"/>
    </source>
</evidence>
<organism evidence="2 3">
    <name type="scientific">Necator americanus</name>
    <name type="common">Human hookworm</name>
    <dbReference type="NCBI Taxonomy" id="51031"/>
    <lineage>
        <taxon>Eukaryota</taxon>
        <taxon>Metazoa</taxon>
        <taxon>Ecdysozoa</taxon>
        <taxon>Nematoda</taxon>
        <taxon>Chromadorea</taxon>
        <taxon>Rhabditida</taxon>
        <taxon>Rhabditina</taxon>
        <taxon>Rhabditomorpha</taxon>
        <taxon>Strongyloidea</taxon>
        <taxon>Ancylostomatidae</taxon>
        <taxon>Bunostominae</taxon>
        <taxon>Necator</taxon>
    </lineage>
</organism>
<reference evidence="2 3" key="1">
    <citation type="submission" date="2023-08" db="EMBL/GenBank/DDBJ databases">
        <title>A Necator americanus chromosomal reference genome.</title>
        <authorList>
            <person name="Ilik V."/>
            <person name="Petrzelkova K.J."/>
            <person name="Pardy F."/>
            <person name="Fuh T."/>
            <person name="Niatou-Singa F.S."/>
            <person name="Gouil Q."/>
            <person name="Baker L."/>
            <person name="Ritchie M.E."/>
            <person name="Jex A.R."/>
            <person name="Gazzola D."/>
            <person name="Li H."/>
            <person name="Toshio Fujiwara R."/>
            <person name="Zhan B."/>
            <person name="Aroian R.V."/>
            <person name="Pafco B."/>
            <person name="Schwarz E.M."/>
        </authorList>
    </citation>
    <scope>NUCLEOTIDE SEQUENCE [LARGE SCALE GENOMIC DNA]</scope>
    <source>
        <strain evidence="2 3">Aroian</strain>
        <tissue evidence="2">Whole animal</tissue>
    </source>
</reference>
<dbReference type="Proteomes" id="UP001303046">
    <property type="component" value="Unassembled WGS sequence"/>
</dbReference>
<feature type="compositionally biased region" description="Basic and acidic residues" evidence="1">
    <location>
        <begin position="1"/>
        <end position="10"/>
    </location>
</feature>
<keyword evidence="3" id="KW-1185">Reference proteome</keyword>
<evidence type="ECO:0000256" key="1">
    <source>
        <dbReference type="SAM" id="MobiDB-lite"/>
    </source>
</evidence>
<comment type="caution">
    <text evidence="2">The sequence shown here is derived from an EMBL/GenBank/DDBJ whole genome shotgun (WGS) entry which is preliminary data.</text>
</comment>
<proteinExistence type="predicted"/>
<sequence length="80" mass="9127">MFRGNDKEGPGRFFANASETCPEDMPGDTPACLDKATPYGDRDDHPTRWFLGYRNTDSDTVARKEEDLIRDPDNYVLARK</sequence>
<protein>
    <submittedName>
        <fullName evidence="2">Uncharacterized protein</fullName>
    </submittedName>
</protein>
<dbReference type="EMBL" id="JAVFWL010000004">
    <property type="protein sequence ID" value="KAK6751019.1"/>
    <property type="molecule type" value="Genomic_DNA"/>
</dbReference>
<evidence type="ECO:0000313" key="2">
    <source>
        <dbReference type="EMBL" id="KAK6751019.1"/>
    </source>
</evidence>
<accession>A0ABR1DKN4</accession>
<name>A0ABR1DKN4_NECAM</name>
<gene>
    <name evidence="2" type="primary">Necator_chrIV.g16081</name>
    <name evidence="2" type="ORF">RB195_002785</name>
</gene>
<feature type="region of interest" description="Disordered" evidence="1">
    <location>
        <begin position="1"/>
        <end position="29"/>
    </location>
</feature>